<dbReference type="Proteomes" id="UP000020077">
    <property type="component" value="Unassembled WGS sequence"/>
</dbReference>
<evidence type="ECO:0000313" key="1">
    <source>
        <dbReference type="EMBL" id="KFB74642.1"/>
    </source>
</evidence>
<name>A0A080M067_9PROT</name>
<comment type="caution">
    <text evidence="1">The sequence shown here is derived from an EMBL/GenBank/DDBJ whole genome shotgun (WGS) entry which is preliminary data.</text>
</comment>
<gene>
    <name evidence="1" type="ORF">AW09_000035</name>
</gene>
<dbReference type="EMBL" id="JDVG02000008">
    <property type="protein sequence ID" value="KFB74642.1"/>
    <property type="molecule type" value="Genomic_DNA"/>
</dbReference>
<evidence type="ECO:0000313" key="2">
    <source>
        <dbReference type="Proteomes" id="UP000020077"/>
    </source>
</evidence>
<reference evidence="1 2" key="1">
    <citation type="submission" date="2014-02" db="EMBL/GenBank/DDBJ databases">
        <title>Expanding our view of genomic diversity in Candidatus Accumulibacter clades.</title>
        <authorList>
            <person name="Skennerton C.T."/>
            <person name="Barr J.J."/>
            <person name="Slater F.R."/>
            <person name="Bond P.L."/>
            <person name="Tyson G.W."/>
        </authorList>
    </citation>
    <scope>NUCLEOTIDE SEQUENCE [LARGE SCALE GENOMIC DNA]</scope>
    <source>
        <strain evidence="2">BA-91</strain>
    </source>
</reference>
<sequence>MVLSQSVVGIRAKRTKGCEGSSGLGENLGVLCLGRLACKIKRADRFTTLCGDPIQVHFRLTP</sequence>
<proteinExistence type="predicted"/>
<organism evidence="1 2">
    <name type="scientific">Candidatus Accumulibacter phosphatis</name>
    <dbReference type="NCBI Taxonomy" id="327160"/>
    <lineage>
        <taxon>Bacteria</taxon>
        <taxon>Pseudomonadati</taxon>
        <taxon>Pseudomonadota</taxon>
        <taxon>Betaproteobacteria</taxon>
        <taxon>Candidatus Accumulibacter</taxon>
    </lineage>
</organism>
<accession>A0A080M067</accession>
<protein>
    <submittedName>
        <fullName evidence="1">Uncharacterized protein</fullName>
    </submittedName>
</protein>
<dbReference type="AlphaFoldDB" id="A0A080M067"/>